<feature type="signal peptide" evidence="1">
    <location>
        <begin position="1"/>
        <end position="15"/>
    </location>
</feature>
<proteinExistence type="predicted"/>
<dbReference type="EnsemblMetazoa" id="XM_024229933.1">
    <property type="protein sequence ID" value="XP_024085701.1"/>
    <property type="gene ID" value="LOC106669024"/>
</dbReference>
<dbReference type="AlphaFoldDB" id="A0A8I6SV78"/>
<evidence type="ECO:0008006" key="4">
    <source>
        <dbReference type="Google" id="ProtNLM"/>
    </source>
</evidence>
<dbReference type="RefSeq" id="XP_024085701.1">
    <property type="nucleotide sequence ID" value="XM_024229933.1"/>
</dbReference>
<accession>A0A8I6SV78</accession>
<organism evidence="2 3">
    <name type="scientific">Cimex lectularius</name>
    <name type="common">Bed bug</name>
    <name type="synonym">Acanthia lectularia</name>
    <dbReference type="NCBI Taxonomy" id="79782"/>
    <lineage>
        <taxon>Eukaryota</taxon>
        <taxon>Metazoa</taxon>
        <taxon>Ecdysozoa</taxon>
        <taxon>Arthropoda</taxon>
        <taxon>Hexapoda</taxon>
        <taxon>Insecta</taxon>
        <taxon>Pterygota</taxon>
        <taxon>Neoptera</taxon>
        <taxon>Paraneoptera</taxon>
        <taxon>Hemiptera</taxon>
        <taxon>Heteroptera</taxon>
        <taxon>Panheteroptera</taxon>
        <taxon>Cimicomorpha</taxon>
        <taxon>Cimicidae</taxon>
        <taxon>Cimex</taxon>
    </lineage>
</organism>
<reference evidence="2" key="1">
    <citation type="submission" date="2022-01" db="UniProtKB">
        <authorList>
            <consortium name="EnsemblMetazoa"/>
        </authorList>
    </citation>
    <scope>IDENTIFICATION</scope>
</reference>
<sequence length="167" mass="19436">MNPIVFFCLFGAAVAVQYSGDHVVEGVGSGLEYPVADVPFVRAGVVPETYKSGDFDYTAYDRPFTKKAYPQFFYQPYYQAGFRKSYPHVNPFYQNFESFNYPEYHGVQQGYKYPFEFYQTGRHSYPYPTGHQFTPYPAGQHYYPYPTGQHYYPYPAGQQYYPYAATV</sequence>
<protein>
    <recommendedName>
        <fullName evidence="4">CPR type cuticle protein</fullName>
    </recommendedName>
</protein>
<evidence type="ECO:0000256" key="1">
    <source>
        <dbReference type="SAM" id="SignalP"/>
    </source>
</evidence>
<evidence type="ECO:0000313" key="2">
    <source>
        <dbReference type="EnsemblMetazoa" id="XP_024085701.1"/>
    </source>
</evidence>
<dbReference type="Proteomes" id="UP000494040">
    <property type="component" value="Unassembled WGS sequence"/>
</dbReference>
<keyword evidence="3" id="KW-1185">Reference proteome</keyword>
<name>A0A8I6SV78_CIMLE</name>
<dbReference type="GeneID" id="106669024"/>
<evidence type="ECO:0000313" key="3">
    <source>
        <dbReference type="Proteomes" id="UP000494040"/>
    </source>
</evidence>
<feature type="chain" id="PRO_5035190934" description="CPR type cuticle protein" evidence="1">
    <location>
        <begin position="16"/>
        <end position="167"/>
    </location>
</feature>
<dbReference type="KEGG" id="clec:106669024"/>
<keyword evidence="1" id="KW-0732">Signal</keyword>